<dbReference type="AlphaFoldDB" id="A0A1B8XWA7"/>
<dbReference type="EMBL" id="KV461066">
    <property type="protein sequence ID" value="OCA14935.1"/>
    <property type="molecule type" value="Genomic_DNA"/>
</dbReference>
<reference evidence="1" key="1">
    <citation type="submission" date="2009-11" db="EMBL/GenBank/DDBJ databases">
        <authorList>
            <consortium name="US DOE Joint Genome Institute (JGI-PGF)"/>
            <person name="Ottilar R."/>
            <person name="Schmutz J."/>
            <person name="Salamov A."/>
            <person name="Cheng J.F."/>
            <person name="Lucas S."/>
            <person name="Pitluck S."/>
            <person name="Gundlach H."/>
            <person name="Guo Y."/>
            <person name="Haberer G."/>
            <person name="Nasrallah J."/>
            <person name="Mayer K.F.X."/>
            <person name="van de Peer Y."/>
            <person name="Weigel D."/>
            <person name="Grigoriev I.V."/>
        </authorList>
    </citation>
    <scope>NUCLEOTIDE SEQUENCE</scope>
    <source>
        <strain evidence="1">Nigerian</strain>
    </source>
</reference>
<protein>
    <submittedName>
        <fullName evidence="1">Uncharacterized protein</fullName>
    </submittedName>
</protein>
<gene>
    <name evidence="1" type="ORF">XENTR_v90030886mg</name>
</gene>
<sequence>MPGVSGYLCARTGSLSPMPGVSGYLCARTGSLCLGWVGISVPGRVGSLSPMPGVGGYLCARVSGYLICRDQDIQFAGHNS</sequence>
<proteinExistence type="predicted"/>
<organism evidence="1">
    <name type="scientific">Xenopus tropicalis</name>
    <name type="common">Western clawed frog</name>
    <name type="synonym">Silurana tropicalis</name>
    <dbReference type="NCBI Taxonomy" id="8364"/>
    <lineage>
        <taxon>Eukaryota</taxon>
        <taxon>Metazoa</taxon>
        <taxon>Chordata</taxon>
        <taxon>Craniata</taxon>
        <taxon>Vertebrata</taxon>
        <taxon>Euteleostomi</taxon>
        <taxon>Amphibia</taxon>
        <taxon>Batrachia</taxon>
        <taxon>Anura</taxon>
        <taxon>Pipoidea</taxon>
        <taxon>Pipidae</taxon>
        <taxon>Xenopodinae</taxon>
        <taxon>Xenopus</taxon>
        <taxon>Silurana</taxon>
    </lineage>
</organism>
<reference evidence="1" key="2">
    <citation type="journal article" date="2010" name="Science">
        <title>The genome of the Western clawed frog Xenopus tropicalis.</title>
        <authorList>
            <person name="Hellsten U."/>
            <person name="Harland R.M."/>
            <person name="Gilchrist M.J."/>
            <person name="Hendrix D."/>
            <person name="Jurka J."/>
            <person name="Kapitonov V."/>
            <person name="Ovcharenko I."/>
            <person name="Putnam N.H."/>
            <person name="Shu S."/>
            <person name="Taher L."/>
            <person name="Blitz I.L."/>
            <person name="Blumberg B."/>
            <person name="Dichmann D.S."/>
            <person name="Dubchak I."/>
            <person name="Amaya E."/>
            <person name="Detter J.C."/>
            <person name="Fletcher R."/>
            <person name="Gerhard D.S."/>
            <person name="Goodstein D."/>
            <person name="Graves T."/>
            <person name="Grigoriev I.V."/>
            <person name="Grimwood J."/>
            <person name="Kawashima T."/>
            <person name="Lindquist E."/>
            <person name="Lucas S.M."/>
            <person name="Mead P.E."/>
            <person name="Mitros T."/>
            <person name="Ogino H."/>
            <person name="Ohta Y."/>
            <person name="Poliakov A.V."/>
            <person name="Pollet N."/>
            <person name="Robert J."/>
            <person name="Salamov A."/>
            <person name="Sater A.K."/>
            <person name="Schmutz J."/>
            <person name="Terry A."/>
            <person name="Vize P.D."/>
            <person name="Warren W.C."/>
            <person name="Wells D."/>
            <person name="Wills A."/>
            <person name="Wilson R.K."/>
            <person name="Zimmerman L.B."/>
            <person name="Zorn A.M."/>
            <person name="Grainger R."/>
            <person name="Grammer T."/>
            <person name="Khokha M.K."/>
            <person name="Richardson P.M."/>
            <person name="Rokhsar D.S."/>
        </authorList>
    </citation>
    <scope>NUCLEOTIDE SEQUENCE [LARGE SCALE GENOMIC DNA]</scope>
    <source>
        <strain evidence="1">Nigerian</strain>
    </source>
</reference>
<reference evidence="1" key="3">
    <citation type="submission" date="2016-05" db="EMBL/GenBank/DDBJ databases">
        <title>WGS assembly of Xenopus tropicalis.</title>
        <authorList>
            <person name="Sessions A."/>
            <person name="Jenkins J."/>
            <person name="Mitros T."/>
            <person name="Lyons J.T."/>
            <person name="Dichmann D.S."/>
            <person name="Robert J."/>
            <person name="Harland R.M."/>
            <person name="Rokhsar D.S."/>
        </authorList>
    </citation>
    <scope>NUCLEOTIDE SEQUENCE</scope>
    <source>
        <strain evidence="1">Nigerian</strain>
    </source>
</reference>
<evidence type="ECO:0000313" key="1">
    <source>
        <dbReference type="EMBL" id="OCA14935.1"/>
    </source>
</evidence>
<name>A0A1B8XWA7_XENTR</name>
<accession>A0A1B8XWA7</accession>